<proteinExistence type="predicted"/>
<dbReference type="AlphaFoldDB" id="A0A074WAM2"/>
<accession>A0A074WAM2</accession>
<keyword evidence="2" id="KW-1185">Reference proteome</keyword>
<dbReference type="HOGENOM" id="CLU_1277393_0_0_1"/>
<dbReference type="RefSeq" id="XP_013424146.1">
    <property type="nucleotide sequence ID" value="XM_013568692.1"/>
</dbReference>
<dbReference type="Proteomes" id="UP000027730">
    <property type="component" value="Unassembled WGS sequence"/>
</dbReference>
<sequence length="216" mass="24535">MATETTLLGLRAQLIANMKIMGMGSAEVVTLMNADKHWQAVTVRDSKIVDQLENWYDTKEAALEAMLRMYSYSLYCKFYKQLNFSSSTPPSLAPHLNLIKDHSRYHALIRGTQTMSFSTNSAFRPHPTAASSTAINTNLTSPQCRLPIPHDLLMSESDDLRFQIFSRLRYTSLAQESAEQSLSAVLRLVRGDVETAKWEEEEIEDHLHEEQSYADD</sequence>
<evidence type="ECO:0000313" key="2">
    <source>
        <dbReference type="Proteomes" id="UP000027730"/>
    </source>
</evidence>
<protein>
    <submittedName>
        <fullName evidence="1">Uncharacterized protein</fullName>
    </submittedName>
</protein>
<gene>
    <name evidence="1" type="ORF">M436DRAFT_66844</name>
</gene>
<reference evidence="1 2" key="1">
    <citation type="journal article" date="2014" name="BMC Genomics">
        <title>Genome sequencing of four Aureobasidium pullulans varieties: biotechnological potential, stress tolerance, and description of new species.</title>
        <authorList>
            <person name="Gostin Ar C."/>
            <person name="Ohm R.A."/>
            <person name="Kogej T."/>
            <person name="Sonjak S."/>
            <person name="Turk M."/>
            <person name="Zajc J."/>
            <person name="Zalar P."/>
            <person name="Grube M."/>
            <person name="Sun H."/>
            <person name="Han J."/>
            <person name="Sharma A."/>
            <person name="Chiniquy J."/>
            <person name="Ngan C.Y."/>
            <person name="Lipzen A."/>
            <person name="Barry K."/>
            <person name="Grigoriev I.V."/>
            <person name="Gunde-Cimerman N."/>
        </authorList>
    </citation>
    <scope>NUCLEOTIDE SEQUENCE [LARGE SCALE GENOMIC DNA]</scope>
    <source>
        <strain evidence="1 2">CBS 147.97</strain>
    </source>
</reference>
<dbReference type="EMBL" id="KL584719">
    <property type="protein sequence ID" value="KEQ70003.1"/>
    <property type="molecule type" value="Genomic_DNA"/>
</dbReference>
<dbReference type="GeneID" id="25414123"/>
<evidence type="ECO:0000313" key="1">
    <source>
        <dbReference type="EMBL" id="KEQ70003.1"/>
    </source>
</evidence>
<organism evidence="1 2">
    <name type="scientific">Aureobasidium namibiae CBS 147.97</name>
    <dbReference type="NCBI Taxonomy" id="1043004"/>
    <lineage>
        <taxon>Eukaryota</taxon>
        <taxon>Fungi</taxon>
        <taxon>Dikarya</taxon>
        <taxon>Ascomycota</taxon>
        <taxon>Pezizomycotina</taxon>
        <taxon>Dothideomycetes</taxon>
        <taxon>Dothideomycetidae</taxon>
        <taxon>Dothideales</taxon>
        <taxon>Saccotheciaceae</taxon>
        <taxon>Aureobasidium</taxon>
    </lineage>
</organism>
<name>A0A074WAM2_9PEZI</name>